<dbReference type="OrthoDB" id="5962529at2759"/>
<keyword evidence="3" id="KW-1185">Reference proteome</keyword>
<organism evidence="2 3">
    <name type="scientific">Desmophyllum pertusum</name>
    <dbReference type="NCBI Taxonomy" id="174260"/>
    <lineage>
        <taxon>Eukaryota</taxon>
        <taxon>Metazoa</taxon>
        <taxon>Cnidaria</taxon>
        <taxon>Anthozoa</taxon>
        <taxon>Hexacorallia</taxon>
        <taxon>Scleractinia</taxon>
        <taxon>Caryophylliina</taxon>
        <taxon>Caryophylliidae</taxon>
        <taxon>Desmophyllum</taxon>
    </lineage>
</organism>
<evidence type="ECO:0000313" key="2">
    <source>
        <dbReference type="EMBL" id="KAJ7377849.1"/>
    </source>
</evidence>
<protein>
    <submittedName>
        <fullName evidence="2">Ankyrin repeat</fullName>
    </submittedName>
</protein>
<evidence type="ECO:0000313" key="3">
    <source>
        <dbReference type="Proteomes" id="UP001163046"/>
    </source>
</evidence>
<proteinExistence type="predicted"/>
<dbReference type="EMBL" id="MU826372">
    <property type="protein sequence ID" value="KAJ7377849.1"/>
    <property type="molecule type" value="Genomic_DNA"/>
</dbReference>
<feature type="region of interest" description="Disordered" evidence="1">
    <location>
        <begin position="1"/>
        <end position="23"/>
    </location>
</feature>
<evidence type="ECO:0000256" key="1">
    <source>
        <dbReference type="SAM" id="MobiDB-lite"/>
    </source>
</evidence>
<comment type="caution">
    <text evidence="2">The sequence shown here is derived from an EMBL/GenBank/DDBJ whole genome shotgun (WGS) entry which is preliminary data.</text>
</comment>
<name>A0A9X0CY90_9CNID</name>
<sequence>MPSVKTAPDKKQEEPPSSAPLTGVTAVRKSSVLRAASALGIINEKPQPIIYTPRRAWISQPTTDDLLRGREVRRMRYGTDIDFADYKPSFRSTSQSRRMLWRQRTTR</sequence>
<accession>A0A9X0CY90</accession>
<dbReference type="AlphaFoldDB" id="A0A9X0CY90"/>
<dbReference type="Proteomes" id="UP001163046">
    <property type="component" value="Unassembled WGS sequence"/>
</dbReference>
<gene>
    <name evidence="2" type="primary">ANKEF1_1</name>
    <name evidence="2" type="ORF">OS493_026419</name>
</gene>
<reference evidence="2" key="1">
    <citation type="submission" date="2023-01" db="EMBL/GenBank/DDBJ databases">
        <title>Genome assembly of the deep-sea coral Lophelia pertusa.</title>
        <authorList>
            <person name="Herrera S."/>
            <person name="Cordes E."/>
        </authorList>
    </citation>
    <scope>NUCLEOTIDE SEQUENCE</scope>
    <source>
        <strain evidence="2">USNM1676648</strain>
        <tissue evidence="2">Polyp</tissue>
    </source>
</reference>